<protein>
    <recommendedName>
        <fullName evidence="10">RRM domain-containing protein</fullName>
    </recommendedName>
</protein>
<accession>A0A8T2QJL3</accession>
<dbReference type="Proteomes" id="UP000825935">
    <property type="component" value="Chromosome 34"/>
</dbReference>
<feature type="compositionally biased region" description="Basic and acidic residues" evidence="9">
    <location>
        <begin position="147"/>
        <end position="157"/>
    </location>
</feature>
<dbReference type="PROSITE" id="PS50102">
    <property type="entry name" value="RRM"/>
    <property type="match status" value="1"/>
</dbReference>
<organism evidence="11 12">
    <name type="scientific">Ceratopteris richardii</name>
    <name type="common">Triangle waterfern</name>
    <dbReference type="NCBI Taxonomy" id="49495"/>
    <lineage>
        <taxon>Eukaryota</taxon>
        <taxon>Viridiplantae</taxon>
        <taxon>Streptophyta</taxon>
        <taxon>Embryophyta</taxon>
        <taxon>Tracheophyta</taxon>
        <taxon>Polypodiopsida</taxon>
        <taxon>Polypodiidae</taxon>
        <taxon>Polypodiales</taxon>
        <taxon>Pteridineae</taxon>
        <taxon>Pteridaceae</taxon>
        <taxon>Parkerioideae</taxon>
        <taxon>Ceratopteris</taxon>
    </lineage>
</organism>
<dbReference type="GO" id="GO:0008143">
    <property type="term" value="F:poly(A) binding"/>
    <property type="evidence" value="ECO:0007669"/>
    <property type="project" value="InterPro"/>
</dbReference>
<evidence type="ECO:0000256" key="1">
    <source>
        <dbReference type="ARBA" id="ARBA00004123"/>
    </source>
</evidence>
<dbReference type="AlphaFoldDB" id="A0A8T2QJL3"/>
<evidence type="ECO:0000256" key="5">
    <source>
        <dbReference type="ARBA" id="ARBA00022771"/>
    </source>
</evidence>
<dbReference type="Gene3D" id="3.30.70.330">
    <property type="match status" value="1"/>
</dbReference>
<evidence type="ECO:0000313" key="12">
    <source>
        <dbReference type="Proteomes" id="UP000825935"/>
    </source>
</evidence>
<dbReference type="Pfam" id="PF01480">
    <property type="entry name" value="PWI"/>
    <property type="match status" value="1"/>
</dbReference>
<evidence type="ECO:0000259" key="10">
    <source>
        <dbReference type="PROSITE" id="PS50102"/>
    </source>
</evidence>
<feature type="compositionally biased region" description="Polar residues" evidence="9">
    <location>
        <begin position="649"/>
        <end position="663"/>
    </location>
</feature>
<dbReference type="EMBL" id="CM035439">
    <property type="protein sequence ID" value="KAH7284257.1"/>
    <property type="molecule type" value="Genomic_DNA"/>
</dbReference>
<feature type="region of interest" description="Disordered" evidence="9">
    <location>
        <begin position="134"/>
        <end position="157"/>
    </location>
</feature>
<keyword evidence="3" id="KW-0479">Metal-binding</keyword>
<dbReference type="GO" id="GO:0005634">
    <property type="term" value="C:nucleus"/>
    <property type="evidence" value="ECO:0007669"/>
    <property type="project" value="UniProtKB-SubCell"/>
</dbReference>
<gene>
    <name evidence="11" type="ORF">KP509_34G045600</name>
</gene>
<evidence type="ECO:0000256" key="3">
    <source>
        <dbReference type="ARBA" id="ARBA00022723"/>
    </source>
</evidence>
<dbReference type="GO" id="GO:0043488">
    <property type="term" value="P:regulation of mRNA stability"/>
    <property type="evidence" value="ECO:0007669"/>
    <property type="project" value="InterPro"/>
</dbReference>
<keyword evidence="4" id="KW-0677">Repeat</keyword>
<dbReference type="PANTHER" id="PTHR14738:SF29">
    <property type="entry name" value="ZINC FINGER CCCH DOMAIN-CONTAINING PROTEIN 14"/>
    <property type="match status" value="1"/>
</dbReference>
<dbReference type="SMART" id="SM00360">
    <property type="entry name" value="RRM"/>
    <property type="match status" value="1"/>
</dbReference>
<dbReference type="SUPFAM" id="SSF54928">
    <property type="entry name" value="RNA-binding domain, RBD"/>
    <property type="match status" value="1"/>
</dbReference>
<keyword evidence="8" id="KW-0694">RNA-binding</keyword>
<dbReference type="PANTHER" id="PTHR14738">
    <property type="entry name" value="ZINC FINGER CCCH DOMAIN-CONTAINING PROTEIN 14"/>
    <property type="match status" value="1"/>
</dbReference>
<feature type="region of interest" description="Disordered" evidence="9">
    <location>
        <begin position="644"/>
        <end position="663"/>
    </location>
</feature>
<sequence length="663" mass="73034">MTFGIAESRKIAMNLDKQSLLALQKTIIGKLPDFLAGYDADKALVEYIVLLVRNGKQQTQIIKDLEVVLHDRSEAFVKWLWEHLSSNTHMHMSTVNASCSTYEHAGDVEIENIHGAAAGGSIVLEQMNNEIIREPSSYSKNTKKSVTSKESESQTESEKCLHASISSGLDLCSVQPSRGLISRPVKRACSVDSSLHSEKVAPDKQKVQWCFYTTIPVSFTRSCGIKVSQAASQETNSTIKQTKPREPKFMMAVKAAADAAEDVIKLCTQKSKDQIYSDSEKSIGLRPIKHHSTDQSHKKPRIGHDNQLCMDSPGSDGNILLDVKSDCHYEERTTRITEDFVDYHDAEAKDTKAIHGNKQINEDVRMKDNCRENDKVSQLADPLQKITTTCTNLSATPKPEYGYQYAGNKRTFSDFVSQNQQQNNTISTNDTNTVNGDKNCNDGPGEFLVVEDSSFFHEHGLSMKAANAESQQDASNKLLKPAEAGQGITQLTPSSVSTGDDPQLRNLDKVVSRVVVVTNIHFNASKESVMDHFSSCGEINRILLLTDGVTGRPNGSAYIQFKTSNAADCAIALNGSCFHSRALKVVRKGATVAKEKRNQFIRPAFVSGHALELHPQAKVNRSSAYPVPGGFPTAMPRPHRSLQWRRDATSNTCPSLRSSANSQ</sequence>
<keyword evidence="6" id="KW-0862">Zinc</keyword>
<comment type="caution">
    <text evidence="11">The sequence shown here is derived from an EMBL/GenBank/DDBJ whole genome shotgun (WGS) entry which is preliminary data.</text>
</comment>
<dbReference type="OrthoDB" id="4726at2759"/>
<keyword evidence="7" id="KW-0539">Nucleus</keyword>
<evidence type="ECO:0000256" key="9">
    <source>
        <dbReference type="SAM" id="MobiDB-lite"/>
    </source>
</evidence>
<reference evidence="11" key="1">
    <citation type="submission" date="2021-08" db="EMBL/GenBank/DDBJ databases">
        <title>WGS assembly of Ceratopteris richardii.</title>
        <authorList>
            <person name="Marchant D.B."/>
            <person name="Chen G."/>
            <person name="Jenkins J."/>
            <person name="Shu S."/>
            <person name="Leebens-Mack J."/>
            <person name="Grimwood J."/>
            <person name="Schmutz J."/>
            <person name="Soltis P."/>
            <person name="Soltis D."/>
            <person name="Chen Z.-H."/>
        </authorList>
    </citation>
    <scope>NUCLEOTIDE SEQUENCE</scope>
    <source>
        <strain evidence="11">Whitten #5841</strain>
        <tissue evidence="11">Leaf</tissue>
    </source>
</reference>
<comment type="similarity">
    <text evidence="2">Belongs to the ZC3H14 family.</text>
</comment>
<feature type="domain" description="RRM" evidence="10">
    <location>
        <begin position="513"/>
        <end position="590"/>
    </location>
</feature>
<evidence type="ECO:0000256" key="7">
    <source>
        <dbReference type="ARBA" id="ARBA00023242"/>
    </source>
</evidence>
<proteinExistence type="inferred from homology"/>
<comment type="subcellular location">
    <subcellularLocation>
        <location evidence="1">Nucleus</location>
    </subcellularLocation>
</comment>
<dbReference type="InterPro" id="IPR035979">
    <property type="entry name" value="RBD_domain_sf"/>
</dbReference>
<dbReference type="GO" id="GO:0008270">
    <property type="term" value="F:zinc ion binding"/>
    <property type="evidence" value="ECO:0007669"/>
    <property type="project" value="UniProtKB-KW"/>
</dbReference>
<dbReference type="Pfam" id="PF00076">
    <property type="entry name" value="RRM_1"/>
    <property type="match status" value="1"/>
</dbReference>
<dbReference type="InterPro" id="IPR002483">
    <property type="entry name" value="PWI_dom"/>
</dbReference>
<dbReference type="InterPro" id="IPR000504">
    <property type="entry name" value="RRM_dom"/>
</dbReference>
<evidence type="ECO:0000256" key="8">
    <source>
        <dbReference type="PROSITE-ProRule" id="PRU00176"/>
    </source>
</evidence>
<dbReference type="InterPro" id="IPR040366">
    <property type="entry name" value="Nab2/ZC3H14"/>
</dbReference>
<dbReference type="InterPro" id="IPR012677">
    <property type="entry name" value="Nucleotide-bd_a/b_plait_sf"/>
</dbReference>
<name>A0A8T2QJL3_CERRI</name>
<evidence type="ECO:0000256" key="2">
    <source>
        <dbReference type="ARBA" id="ARBA00008423"/>
    </source>
</evidence>
<dbReference type="Gene3D" id="1.20.1390.10">
    <property type="entry name" value="PWI domain"/>
    <property type="match status" value="1"/>
</dbReference>
<evidence type="ECO:0000313" key="11">
    <source>
        <dbReference type="EMBL" id="KAH7284257.1"/>
    </source>
</evidence>
<keyword evidence="12" id="KW-1185">Reference proteome</keyword>
<keyword evidence="5" id="KW-0863">Zinc-finger</keyword>
<dbReference type="GO" id="GO:0005737">
    <property type="term" value="C:cytoplasm"/>
    <property type="evidence" value="ECO:0007669"/>
    <property type="project" value="TreeGrafter"/>
</dbReference>
<evidence type="ECO:0000256" key="6">
    <source>
        <dbReference type="ARBA" id="ARBA00022833"/>
    </source>
</evidence>
<evidence type="ECO:0000256" key="4">
    <source>
        <dbReference type="ARBA" id="ARBA00022737"/>
    </source>
</evidence>